<evidence type="ECO:0000256" key="2">
    <source>
        <dbReference type="ARBA" id="ARBA00011103"/>
    </source>
</evidence>
<evidence type="ECO:0000256" key="1">
    <source>
        <dbReference type="ARBA" id="ARBA00008876"/>
    </source>
</evidence>
<dbReference type="EMBL" id="CP001601">
    <property type="protein sequence ID" value="ACP33892.1"/>
    <property type="molecule type" value="Genomic_DNA"/>
</dbReference>
<dbReference type="OrthoDB" id="9798978at2"/>
<dbReference type="NCBIfam" id="TIGR00723">
    <property type="entry name" value="ttdB_fumA_fumB"/>
    <property type="match status" value="1"/>
</dbReference>
<keyword evidence="3 8" id="KW-0456">Lyase</keyword>
<evidence type="ECO:0000256" key="6">
    <source>
        <dbReference type="ARBA" id="ARBA00049253"/>
    </source>
</evidence>
<feature type="domain" description="Fe-S hydro-lyase tartrate dehydratase beta-type catalytic" evidence="7">
    <location>
        <begin position="9"/>
        <end position="189"/>
    </location>
</feature>
<comment type="subunit">
    <text evidence="2">Heterotetramer of two alpha and two beta subunits.</text>
</comment>
<dbReference type="STRING" id="548476.cauri_2301"/>
<dbReference type="InterPro" id="IPR004647">
    <property type="entry name" value="Fe-S_hydro-lyase_TtdB-typ_cat"/>
</dbReference>
<evidence type="ECO:0000313" key="9">
    <source>
        <dbReference type="Proteomes" id="UP000002077"/>
    </source>
</evidence>
<proteinExistence type="inferred from homology"/>
<name>C3PJK6_CORA7</name>
<dbReference type="RefSeq" id="WP_010188703.1">
    <property type="nucleotide sequence ID" value="NC_012590.1"/>
</dbReference>
<dbReference type="InterPro" id="IPR036660">
    <property type="entry name" value="Fe-S_hydroAse_TtdB_cat_sf"/>
</dbReference>
<dbReference type="Gene3D" id="3.20.130.10">
    <property type="entry name" value="Fe-S hydro-lyase, tartrate dehydratase beta-type, catalytic domain"/>
    <property type="match status" value="1"/>
</dbReference>
<evidence type="ECO:0000259" key="7">
    <source>
        <dbReference type="Pfam" id="PF05683"/>
    </source>
</evidence>
<accession>C3PJK6</accession>
<dbReference type="Pfam" id="PF05683">
    <property type="entry name" value="Fumerase_C"/>
    <property type="match status" value="1"/>
</dbReference>
<dbReference type="eggNOG" id="COG1838">
    <property type="taxonomic scope" value="Bacteria"/>
</dbReference>
<dbReference type="EC" id="4.2.1.32" evidence="4"/>
<dbReference type="KEGG" id="car:cauri_2301"/>
<dbReference type="NCBIfam" id="NF006082">
    <property type="entry name" value="PRK08228.1"/>
    <property type="match status" value="1"/>
</dbReference>
<evidence type="ECO:0000256" key="5">
    <source>
        <dbReference type="ARBA" id="ARBA00039250"/>
    </source>
</evidence>
<evidence type="ECO:0000256" key="4">
    <source>
        <dbReference type="ARBA" id="ARBA00039027"/>
    </source>
</evidence>
<dbReference type="GeneID" id="31924950"/>
<dbReference type="SUPFAM" id="SSF117457">
    <property type="entry name" value="FumA C-terminal domain-like"/>
    <property type="match status" value="1"/>
</dbReference>
<organism evidence="8 9">
    <name type="scientific">Corynebacterium aurimucosum (strain ATCC 700975 / DSM 44827 / CIP 107346 / CN-1)</name>
    <name type="common">Corynebacterium nigricans</name>
    <dbReference type="NCBI Taxonomy" id="548476"/>
    <lineage>
        <taxon>Bacteria</taxon>
        <taxon>Bacillati</taxon>
        <taxon>Actinomycetota</taxon>
        <taxon>Actinomycetes</taxon>
        <taxon>Mycobacteriales</taxon>
        <taxon>Corynebacteriaceae</taxon>
        <taxon>Corynebacterium</taxon>
    </lineage>
</organism>
<sequence length="213" mass="23812">MSENTTAKTLTTPISQEDLQDIKAGDVIFLDGYIVTCRDVGHRRVVELGRELPLDLKGGAILHAGPIMQKVEGTDRNGDEKYEVVSVGPTTSMRMEMFEYDFIEQTGVRLIVGKGSMGPNTEAGCKEFGALHCVFPAGNAVIAATEVEEVEESYWRELGMPEALWVMRVKQFGPLIVSIDANGNNLYTQKKEEYNARKETILEDLYEKVRYIK</sequence>
<dbReference type="HOGENOM" id="CLU_098588_0_0_11"/>
<dbReference type="PANTHER" id="PTHR43351">
    <property type="entry name" value="L(+)-TARTRATE DEHYDRATASE SUBUNIT BETA"/>
    <property type="match status" value="1"/>
</dbReference>
<reference evidence="8 9" key="1">
    <citation type="journal article" date="2010" name="BMC Genomics">
        <title>Complete genome sequence and lifestyle of black-pigmented Corynebacterium aurimucosum ATCC 700975 (formerly C. nigricans CN-1) isolated from a vaginal swab of a woman with spontaneous abortion.</title>
        <authorList>
            <person name="Trost E."/>
            <person name="Gotker S."/>
            <person name="Schneider J."/>
            <person name="Schneiker-Bekel S."/>
            <person name="Szczepanowski R."/>
            <person name="Tilker A."/>
            <person name="Viehoever P."/>
            <person name="Arnold W."/>
            <person name="Bekel T."/>
            <person name="Blom J."/>
            <person name="Gartemann K.H."/>
            <person name="Linke B."/>
            <person name="Goesmann A."/>
            <person name="Puhler A."/>
            <person name="Shukla S.K."/>
            <person name="Tauch A."/>
        </authorList>
    </citation>
    <scope>NUCLEOTIDE SEQUENCE [LARGE SCALE GENOMIC DNA]</scope>
    <source>
        <strain evidence="9">ATCC 700975 / DSM 44827 / CIP 107346 / CN-1</strain>
    </source>
</reference>
<dbReference type="AlphaFoldDB" id="C3PJK6"/>
<protein>
    <recommendedName>
        <fullName evidence="5">L(+)-tartrate dehydratase subunit beta</fullName>
        <ecNumber evidence="4">4.2.1.32</ecNumber>
    </recommendedName>
</protein>
<evidence type="ECO:0000313" key="8">
    <source>
        <dbReference type="EMBL" id="ACP33892.1"/>
    </source>
</evidence>
<dbReference type="Proteomes" id="UP000002077">
    <property type="component" value="Chromosome"/>
</dbReference>
<keyword evidence="9" id="KW-1185">Reference proteome</keyword>
<comment type="similarity">
    <text evidence="1">Belongs to the class-I fumarase family.</text>
</comment>
<dbReference type="GO" id="GO:0008730">
    <property type="term" value="F:L(+)-tartrate dehydratase activity"/>
    <property type="evidence" value="ECO:0007669"/>
    <property type="project" value="UniProtKB-EC"/>
</dbReference>
<comment type="catalytic activity">
    <reaction evidence="6">
        <text>(2R,3R)-tartrate = oxaloacetate + H2O</text>
        <dbReference type="Rhea" id="RHEA:15413"/>
        <dbReference type="ChEBI" id="CHEBI:15377"/>
        <dbReference type="ChEBI" id="CHEBI:16452"/>
        <dbReference type="ChEBI" id="CHEBI:30924"/>
        <dbReference type="EC" id="4.2.1.32"/>
    </reaction>
</comment>
<dbReference type="PANTHER" id="PTHR43351:SF3">
    <property type="entry name" value="L(+)-TARTRATE DEHYDRATASE SUBUNIT BETA"/>
    <property type="match status" value="1"/>
</dbReference>
<evidence type="ECO:0000256" key="3">
    <source>
        <dbReference type="ARBA" id="ARBA00023239"/>
    </source>
</evidence>
<gene>
    <name evidence="8" type="primary">ttdB</name>
    <name evidence="8" type="ordered locus">cauri_2301</name>
</gene>